<dbReference type="InterPro" id="IPR029039">
    <property type="entry name" value="Flavoprotein-like_sf"/>
</dbReference>
<dbReference type="NCBIfam" id="NF038196">
    <property type="entry name" value="ferrodoxin_EFR1"/>
    <property type="match status" value="1"/>
</dbReference>
<dbReference type="PANTHER" id="PTHR24960:SF79">
    <property type="entry name" value="PHOTOSYSTEM I IRON-SULFUR CENTER"/>
    <property type="match status" value="1"/>
</dbReference>
<keyword evidence="6" id="KW-0408">Iron</keyword>
<dbReference type="PROSITE" id="PS51379">
    <property type="entry name" value="4FE4S_FER_2"/>
    <property type="match status" value="2"/>
</dbReference>
<evidence type="ECO:0000256" key="7">
    <source>
        <dbReference type="ARBA" id="ARBA00023014"/>
    </source>
</evidence>
<evidence type="ECO:0000256" key="5">
    <source>
        <dbReference type="ARBA" id="ARBA00022723"/>
    </source>
</evidence>
<organism evidence="9 10">
    <name type="scientific">Candidatus Fimisoma avicola</name>
    <dbReference type="NCBI Taxonomy" id="2840826"/>
    <lineage>
        <taxon>Bacteria</taxon>
        <taxon>Bacillati</taxon>
        <taxon>Bacillota</taxon>
        <taxon>Clostridia</taxon>
        <taxon>Eubacteriales</taxon>
        <taxon>Candidatus Fimisoma</taxon>
    </lineage>
</organism>
<dbReference type="InterPro" id="IPR047964">
    <property type="entry name" value="EFR1-like"/>
</dbReference>
<dbReference type="Gene3D" id="3.40.50.360">
    <property type="match status" value="1"/>
</dbReference>
<keyword evidence="5" id="KW-0479">Metal-binding</keyword>
<dbReference type="SUPFAM" id="SSF52218">
    <property type="entry name" value="Flavoproteins"/>
    <property type="match status" value="1"/>
</dbReference>
<evidence type="ECO:0000256" key="1">
    <source>
        <dbReference type="ARBA" id="ARBA00001966"/>
    </source>
</evidence>
<protein>
    <recommendedName>
        <fullName evidence="3">Ferredoxin</fullName>
    </recommendedName>
</protein>
<reference evidence="9" key="2">
    <citation type="journal article" date="2021" name="PeerJ">
        <title>Extensive microbial diversity within the chicken gut microbiome revealed by metagenomics and culture.</title>
        <authorList>
            <person name="Gilroy R."/>
            <person name="Ravi A."/>
            <person name="Getino M."/>
            <person name="Pursley I."/>
            <person name="Horton D.L."/>
            <person name="Alikhan N.F."/>
            <person name="Baker D."/>
            <person name="Gharbi K."/>
            <person name="Hall N."/>
            <person name="Watson M."/>
            <person name="Adriaenssens E.M."/>
            <person name="Foster-Nyarko E."/>
            <person name="Jarju S."/>
            <person name="Secka A."/>
            <person name="Antonio M."/>
            <person name="Oren A."/>
            <person name="Chaudhuri R.R."/>
            <person name="La Ragione R."/>
            <person name="Hildebrand F."/>
            <person name="Pallen M.J."/>
        </authorList>
    </citation>
    <scope>NUCLEOTIDE SEQUENCE</scope>
    <source>
        <strain evidence="9">11300</strain>
    </source>
</reference>
<feature type="domain" description="4Fe-4S ferredoxin-type" evidence="8">
    <location>
        <begin position="172"/>
        <end position="202"/>
    </location>
</feature>
<evidence type="ECO:0000313" key="9">
    <source>
        <dbReference type="EMBL" id="HIU26794.1"/>
    </source>
</evidence>
<dbReference type="GO" id="GO:0046872">
    <property type="term" value="F:metal ion binding"/>
    <property type="evidence" value="ECO:0007669"/>
    <property type="project" value="UniProtKB-KW"/>
</dbReference>
<dbReference type="Gene3D" id="3.30.70.20">
    <property type="match status" value="1"/>
</dbReference>
<reference evidence="9" key="1">
    <citation type="submission" date="2020-10" db="EMBL/GenBank/DDBJ databases">
        <authorList>
            <person name="Gilroy R."/>
        </authorList>
    </citation>
    <scope>NUCLEOTIDE SEQUENCE</scope>
    <source>
        <strain evidence="9">11300</strain>
    </source>
</reference>
<evidence type="ECO:0000259" key="8">
    <source>
        <dbReference type="PROSITE" id="PS51379"/>
    </source>
</evidence>
<dbReference type="GO" id="GO:0051539">
    <property type="term" value="F:4 iron, 4 sulfur cluster binding"/>
    <property type="evidence" value="ECO:0007669"/>
    <property type="project" value="UniProtKB-KW"/>
</dbReference>
<evidence type="ECO:0000256" key="6">
    <source>
        <dbReference type="ARBA" id="ARBA00023004"/>
    </source>
</evidence>
<sequence length="259" mass="28287">MKNIYTVTFSPTGTSKMVAGLISSAFDGEKIDIDLCMEKNRKLTADGDDLCVFSLPCYGGRVPHTAAERLAGICGQSTPAIICVTFGNRDFEDSLLELSDIVSENGFRVISACAASTEHNIIRVYGAGRPDETDIKEIKQFAADSLDKIISGCRKSPYIPGNRPYKQWKAGDTPIITDKDRCTGCGICSSMCPVQAISPDGKKTDTEVCIGCMRCIRICPDGSRSLPEQYIAKLTEHLEPLCRSRKPNHFYLSETPVTP</sequence>
<feature type="domain" description="4Fe-4S ferredoxin-type" evidence="8">
    <location>
        <begin position="205"/>
        <end position="229"/>
    </location>
</feature>
<evidence type="ECO:0000256" key="3">
    <source>
        <dbReference type="ARBA" id="ARBA00013529"/>
    </source>
</evidence>
<name>A0A9D1I255_9FIRM</name>
<dbReference type="InterPro" id="IPR017896">
    <property type="entry name" value="4Fe4S_Fe-S-bd"/>
</dbReference>
<proteinExistence type="predicted"/>
<gene>
    <name evidence="9" type="ORF">IAD16_00245</name>
</gene>
<keyword evidence="7" id="KW-0411">Iron-sulfur</keyword>
<dbReference type="PANTHER" id="PTHR24960">
    <property type="entry name" value="PHOTOSYSTEM I IRON-SULFUR CENTER-RELATED"/>
    <property type="match status" value="1"/>
</dbReference>
<comment type="cofactor">
    <cofactor evidence="1">
        <name>[4Fe-4S] cluster</name>
        <dbReference type="ChEBI" id="CHEBI:49883"/>
    </cofactor>
</comment>
<comment type="function">
    <text evidence="2">Ferredoxins are iron-sulfur proteins that transfer electrons in a wide variety of metabolic reactions.</text>
</comment>
<dbReference type="Proteomes" id="UP000824091">
    <property type="component" value="Unassembled WGS sequence"/>
</dbReference>
<evidence type="ECO:0000256" key="4">
    <source>
        <dbReference type="ARBA" id="ARBA00022485"/>
    </source>
</evidence>
<evidence type="ECO:0000256" key="2">
    <source>
        <dbReference type="ARBA" id="ARBA00003532"/>
    </source>
</evidence>
<evidence type="ECO:0000313" key="10">
    <source>
        <dbReference type="Proteomes" id="UP000824091"/>
    </source>
</evidence>
<comment type="caution">
    <text evidence="9">The sequence shown here is derived from an EMBL/GenBank/DDBJ whole genome shotgun (WGS) entry which is preliminary data.</text>
</comment>
<dbReference type="SUPFAM" id="SSF54862">
    <property type="entry name" value="4Fe-4S ferredoxins"/>
    <property type="match status" value="1"/>
</dbReference>
<dbReference type="EMBL" id="DVMO01000004">
    <property type="protein sequence ID" value="HIU26794.1"/>
    <property type="molecule type" value="Genomic_DNA"/>
</dbReference>
<dbReference type="PROSITE" id="PS00198">
    <property type="entry name" value="4FE4S_FER_1"/>
    <property type="match status" value="2"/>
</dbReference>
<dbReference type="AlphaFoldDB" id="A0A9D1I255"/>
<dbReference type="InterPro" id="IPR050157">
    <property type="entry name" value="PSI_iron-sulfur_center"/>
</dbReference>
<dbReference type="InterPro" id="IPR017900">
    <property type="entry name" value="4Fe4S_Fe_S_CS"/>
</dbReference>
<accession>A0A9D1I255</accession>
<keyword evidence="4" id="KW-0004">4Fe-4S</keyword>
<dbReference type="Pfam" id="PF13237">
    <property type="entry name" value="Fer4_10"/>
    <property type="match status" value="1"/>
</dbReference>